<dbReference type="PANTHER" id="PTHR21520">
    <property type="entry name" value="GLUTAMATE-RICH PROTEIN 2"/>
    <property type="match status" value="1"/>
</dbReference>
<dbReference type="GeneID" id="104951974"/>
<evidence type="ECO:0000256" key="1">
    <source>
        <dbReference type="SAM" id="MobiDB-lite"/>
    </source>
</evidence>
<dbReference type="InterPro" id="IPR026703">
    <property type="entry name" value="ERICH2"/>
</dbReference>
<proteinExistence type="predicted"/>
<dbReference type="RefSeq" id="XP_010777024.1">
    <property type="nucleotide sequence ID" value="XM_010778722.1"/>
</dbReference>
<organism evidence="2 3">
    <name type="scientific">Notothenia coriiceps</name>
    <name type="common">black rockcod</name>
    <dbReference type="NCBI Taxonomy" id="8208"/>
    <lineage>
        <taxon>Eukaryota</taxon>
        <taxon>Metazoa</taxon>
        <taxon>Chordata</taxon>
        <taxon>Craniata</taxon>
        <taxon>Vertebrata</taxon>
        <taxon>Euteleostomi</taxon>
        <taxon>Actinopterygii</taxon>
        <taxon>Neopterygii</taxon>
        <taxon>Teleostei</taxon>
        <taxon>Neoteleostei</taxon>
        <taxon>Acanthomorphata</taxon>
        <taxon>Eupercaria</taxon>
        <taxon>Perciformes</taxon>
        <taxon>Notothenioidei</taxon>
        <taxon>Nototheniidae</taxon>
        <taxon>Notothenia</taxon>
    </lineage>
</organism>
<protein>
    <submittedName>
        <fullName evidence="3">Glutamate-rich protein 2</fullName>
    </submittedName>
</protein>
<feature type="compositionally biased region" description="Acidic residues" evidence="1">
    <location>
        <begin position="120"/>
        <end position="130"/>
    </location>
</feature>
<dbReference type="AlphaFoldDB" id="A0A6I9NH49"/>
<keyword evidence="2" id="KW-1185">Reference proteome</keyword>
<dbReference type="KEGG" id="ncc:104951974"/>
<evidence type="ECO:0000313" key="2">
    <source>
        <dbReference type="Proteomes" id="UP000504611"/>
    </source>
</evidence>
<accession>A0A6I9NH49</accession>
<sequence>MSRVQKHTQANAVPGKDLQMKDLKKCHADLGTVPLPTHEPNMVEAQCEEEEVKDEDIKAPLELMMKFLRAVMDRDLQLASKLCRMILIYEPDNPEASEFLPLIQKKLSQEQETGQGTEKEDADGDNEPEETSPSSGSSSDDDEPEEKQVNRHKSCPPSHIHP</sequence>
<evidence type="ECO:0000313" key="3">
    <source>
        <dbReference type="RefSeq" id="XP_010777024.1"/>
    </source>
</evidence>
<reference evidence="3" key="1">
    <citation type="submission" date="2025-08" db="UniProtKB">
        <authorList>
            <consortium name="RefSeq"/>
        </authorList>
    </citation>
    <scope>IDENTIFICATION</scope>
    <source>
        <tissue evidence="3">Muscle</tissue>
    </source>
</reference>
<dbReference type="PANTHER" id="PTHR21520:SF2">
    <property type="entry name" value="GLUTAMATE-RICH PROTEIN 2"/>
    <property type="match status" value="1"/>
</dbReference>
<dbReference type="OrthoDB" id="9950633at2759"/>
<feature type="compositionally biased region" description="Basic residues" evidence="1">
    <location>
        <begin position="150"/>
        <end position="162"/>
    </location>
</feature>
<dbReference type="Proteomes" id="UP000504611">
    <property type="component" value="Unplaced"/>
</dbReference>
<gene>
    <name evidence="3" type="primary">erich2</name>
</gene>
<dbReference type="CTD" id="285141"/>
<feature type="region of interest" description="Disordered" evidence="1">
    <location>
        <begin position="100"/>
        <end position="162"/>
    </location>
</feature>
<name>A0A6I9NH49_9TELE</name>